<keyword evidence="4 9" id="KW-0812">Transmembrane</keyword>
<keyword evidence="8 9" id="KW-0472">Membrane</keyword>
<dbReference type="PANTHER" id="PTHR33910:SF1">
    <property type="entry name" value="PROTEIN TRANSLOCASE SUBUNIT SECE"/>
    <property type="match status" value="1"/>
</dbReference>
<evidence type="ECO:0000256" key="4">
    <source>
        <dbReference type="ARBA" id="ARBA00022692"/>
    </source>
</evidence>
<evidence type="ECO:0000313" key="12">
    <source>
        <dbReference type="Proteomes" id="UP000277858"/>
    </source>
</evidence>
<dbReference type="Gene3D" id="1.20.5.1030">
    <property type="entry name" value="Preprotein translocase secy subunit"/>
    <property type="match status" value="1"/>
</dbReference>
<reference evidence="11 12" key="1">
    <citation type="submission" date="2018-12" db="EMBL/GenBank/DDBJ databases">
        <authorList>
            <consortium name="Pathogen Informatics"/>
        </authorList>
    </citation>
    <scope>NUCLEOTIDE SEQUENCE [LARGE SCALE GENOMIC DNA]</scope>
    <source>
        <strain evidence="11 12">NCTC13652</strain>
    </source>
</reference>
<dbReference type="HAMAP" id="MF_00422">
    <property type="entry name" value="SecE"/>
    <property type="match status" value="1"/>
</dbReference>
<evidence type="ECO:0000256" key="7">
    <source>
        <dbReference type="ARBA" id="ARBA00023010"/>
    </source>
</evidence>
<dbReference type="GO" id="GO:0043952">
    <property type="term" value="P:protein transport by the Sec complex"/>
    <property type="evidence" value="ECO:0007669"/>
    <property type="project" value="UniProtKB-UniRule"/>
</dbReference>
<feature type="region of interest" description="Disordered" evidence="10">
    <location>
        <begin position="1"/>
        <end position="158"/>
    </location>
</feature>
<dbReference type="NCBIfam" id="TIGR00964">
    <property type="entry name" value="secE_bact"/>
    <property type="match status" value="1"/>
</dbReference>
<name>A0A3S4UZ44_9ACTN</name>
<accession>A0A3S4UZ44</accession>
<comment type="similarity">
    <text evidence="9">Belongs to the SecE/SEC61-gamma family.</text>
</comment>
<feature type="compositionally biased region" description="Acidic residues" evidence="10">
    <location>
        <begin position="37"/>
        <end position="58"/>
    </location>
</feature>
<dbReference type="InterPro" id="IPR001901">
    <property type="entry name" value="Translocase_SecE/Sec61-g"/>
</dbReference>
<dbReference type="AlphaFoldDB" id="A0A3S4UZ44"/>
<dbReference type="GO" id="GO:0006605">
    <property type="term" value="P:protein targeting"/>
    <property type="evidence" value="ECO:0007669"/>
    <property type="project" value="UniProtKB-UniRule"/>
</dbReference>
<feature type="compositionally biased region" description="Basic and acidic residues" evidence="10">
    <location>
        <begin position="1"/>
        <end position="11"/>
    </location>
</feature>
<protein>
    <recommendedName>
        <fullName evidence="9">Protein translocase subunit SecE</fullName>
    </recommendedName>
</protein>
<dbReference type="STRING" id="1122997.GCA_000425285_00897"/>
<evidence type="ECO:0000256" key="2">
    <source>
        <dbReference type="ARBA" id="ARBA00022448"/>
    </source>
</evidence>
<keyword evidence="6 9" id="KW-1133">Transmembrane helix</keyword>
<feature type="transmembrane region" description="Helical" evidence="9">
    <location>
        <begin position="185"/>
        <end position="207"/>
    </location>
</feature>
<feature type="compositionally biased region" description="Basic and acidic residues" evidence="10">
    <location>
        <begin position="120"/>
        <end position="132"/>
    </location>
</feature>
<dbReference type="PANTHER" id="PTHR33910">
    <property type="entry name" value="PROTEIN TRANSLOCASE SUBUNIT SECE"/>
    <property type="match status" value="1"/>
</dbReference>
<sequence length="216" mass="23092">MTDEQHPHGDEGESPSSDGKLSPRGEDLASGKLPGTDDLEIADDQAEELENADDTVDDTPDKGDPADVVIDDPQQLDSAERAARKARSSRPVRRKAAASRTAGADDTESDDTEKAAASAEAEKSGDGSEHKPVRTLTQAPVRRRSSSAEDGKSGKKRTTPVMFVRQSAGELRKVRWPSGSETSQYFIVVLVFVLVIIAYVGGLDALFAKALLKFLG</sequence>
<keyword evidence="7 9" id="KW-0811">Translocation</keyword>
<dbReference type="GO" id="GO:0005886">
    <property type="term" value="C:plasma membrane"/>
    <property type="evidence" value="ECO:0007669"/>
    <property type="project" value="UniProtKB-SubCell"/>
</dbReference>
<gene>
    <name evidence="9" type="primary">secE</name>
    <name evidence="11" type="ORF">NCTC13652_02217</name>
</gene>
<organism evidence="11 12">
    <name type="scientific">Acidipropionibacterium jensenii</name>
    <dbReference type="NCBI Taxonomy" id="1749"/>
    <lineage>
        <taxon>Bacteria</taxon>
        <taxon>Bacillati</taxon>
        <taxon>Actinomycetota</taxon>
        <taxon>Actinomycetes</taxon>
        <taxon>Propionibacteriales</taxon>
        <taxon>Propionibacteriaceae</taxon>
        <taxon>Acidipropionibacterium</taxon>
    </lineage>
</organism>
<evidence type="ECO:0000256" key="1">
    <source>
        <dbReference type="ARBA" id="ARBA00004370"/>
    </source>
</evidence>
<dbReference type="GO" id="GO:0065002">
    <property type="term" value="P:intracellular protein transmembrane transport"/>
    <property type="evidence" value="ECO:0007669"/>
    <property type="project" value="UniProtKB-UniRule"/>
</dbReference>
<dbReference type="Pfam" id="PF00584">
    <property type="entry name" value="SecE"/>
    <property type="match status" value="1"/>
</dbReference>
<comment type="subcellular location">
    <subcellularLocation>
        <location evidence="9">Cell membrane</location>
        <topology evidence="9">Single-pass membrane protein</topology>
    </subcellularLocation>
    <subcellularLocation>
        <location evidence="1">Membrane</location>
    </subcellularLocation>
</comment>
<dbReference type="GO" id="GO:0009306">
    <property type="term" value="P:protein secretion"/>
    <property type="evidence" value="ECO:0007669"/>
    <property type="project" value="UniProtKB-UniRule"/>
</dbReference>
<proteinExistence type="inferred from homology"/>
<evidence type="ECO:0000256" key="3">
    <source>
        <dbReference type="ARBA" id="ARBA00022475"/>
    </source>
</evidence>
<evidence type="ECO:0000256" key="9">
    <source>
        <dbReference type="HAMAP-Rule" id="MF_00422"/>
    </source>
</evidence>
<evidence type="ECO:0000256" key="8">
    <source>
        <dbReference type="ARBA" id="ARBA00023136"/>
    </source>
</evidence>
<evidence type="ECO:0000256" key="10">
    <source>
        <dbReference type="SAM" id="MobiDB-lite"/>
    </source>
</evidence>
<comment type="subunit">
    <text evidence="9">Component of the Sec protein translocase complex. Heterotrimer consisting of SecY, SecE and SecG subunits. The heterotrimers can form oligomers, although 1 heterotrimer is thought to be able to translocate proteins. Interacts with the ribosome. Interacts with SecDF, and other proteins may be involved. Interacts with SecA.</text>
</comment>
<dbReference type="PROSITE" id="PS01067">
    <property type="entry name" value="SECE_SEC61G"/>
    <property type="match status" value="1"/>
</dbReference>
<dbReference type="Proteomes" id="UP000277858">
    <property type="component" value="Chromosome"/>
</dbReference>
<dbReference type="EMBL" id="LR134473">
    <property type="protein sequence ID" value="VEI03995.1"/>
    <property type="molecule type" value="Genomic_DNA"/>
</dbReference>
<evidence type="ECO:0000313" key="11">
    <source>
        <dbReference type="EMBL" id="VEI03995.1"/>
    </source>
</evidence>
<evidence type="ECO:0000256" key="5">
    <source>
        <dbReference type="ARBA" id="ARBA00022927"/>
    </source>
</evidence>
<keyword evidence="5 9" id="KW-0653">Protein transport</keyword>
<evidence type="ECO:0000256" key="6">
    <source>
        <dbReference type="ARBA" id="ARBA00022989"/>
    </source>
</evidence>
<dbReference type="RefSeq" id="WP_028702634.1">
    <property type="nucleotide sequence ID" value="NZ_LR134473.1"/>
</dbReference>
<feature type="compositionally biased region" description="Basic residues" evidence="10">
    <location>
        <begin position="84"/>
        <end position="97"/>
    </location>
</feature>
<keyword evidence="12" id="KW-1185">Reference proteome</keyword>
<dbReference type="GO" id="GO:0008320">
    <property type="term" value="F:protein transmembrane transporter activity"/>
    <property type="evidence" value="ECO:0007669"/>
    <property type="project" value="UniProtKB-UniRule"/>
</dbReference>
<dbReference type="InterPro" id="IPR005807">
    <property type="entry name" value="SecE_bac"/>
</dbReference>
<comment type="function">
    <text evidence="9">Essential subunit of the Sec protein translocation channel SecYEG. Clamps together the 2 halves of SecY. May contact the channel plug during translocation.</text>
</comment>
<dbReference type="InterPro" id="IPR038379">
    <property type="entry name" value="SecE_sf"/>
</dbReference>
<keyword evidence="3 9" id="KW-1003">Cell membrane</keyword>
<dbReference type="OrthoDB" id="9805743at2"/>
<keyword evidence="2 9" id="KW-0813">Transport</keyword>